<comment type="caution">
    <text evidence="2">The sequence shown here is derived from an EMBL/GenBank/DDBJ whole genome shotgun (WGS) entry which is preliminary data.</text>
</comment>
<evidence type="ECO:0000313" key="2">
    <source>
        <dbReference type="EMBL" id="MDV6265950.1"/>
    </source>
</evidence>
<keyword evidence="1" id="KW-1133">Transmembrane helix</keyword>
<keyword evidence="3" id="KW-1185">Reference proteome</keyword>
<dbReference type="PROSITE" id="PS51257">
    <property type="entry name" value="PROKAR_LIPOPROTEIN"/>
    <property type="match status" value="1"/>
</dbReference>
<accession>A0ABU4BP22</accession>
<evidence type="ECO:0000256" key="1">
    <source>
        <dbReference type="SAM" id="Phobius"/>
    </source>
</evidence>
<reference evidence="2 3" key="1">
    <citation type="submission" date="2023-10" db="EMBL/GenBank/DDBJ databases">
        <title>Development of a sustainable strategy for remediation of hydrocarbon-contaminated territories based on the waste exchange concept.</title>
        <authorList>
            <person name="Krivoruchko A."/>
        </authorList>
    </citation>
    <scope>NUCLEOTIDE SEQUENCE [LARGE SCALE GENOMIC DNA]</scope>
    <source>
        <strain evidence="2 3">IEGM 1203</strain>
    </source>
</reference>
<dbReference type="Proteomes" id="UP001185927">
    <property type="component" value="Unassembled WGS sequence"/>
</dbReference>
<name>A0ABU4BP22_RHOGO</name>
<feature type="transmembrane region" description="Helical" evidence="1">
    <location>
        <begin position="20"/>
        <end position="43"/>
    </location>
</feature>
<keyword evidence="1" id="KW-0812">Transmembrane</keyword>
<gene>
    <name evidence="2" type="ORF">R3Q16_05000</name>
</gene>
<dbReference type="EMBL" id="JAWLKB010000002">
    <property type="protein sequence ID" value="MDV6265950.1"/>
    <property type="molecule type" value="Genomic_DNA"/>
</dbReference>
<keyword evidence="1" id="KW-0472">Membrane</keyword>
<evidence type="ECO:0000313" key="3">
    <source>
        <dbReference type="Proteomes" id="UP001185927"/>
    </source>
</evidence>
<proteinExistence type="predicted"/>
<protein>
    <submittedName>
        <fullName evidence="2">Mce family protein</fullName>
    </submittedName>
</protein>
<organism evidence="2 3">
    <name type="scientific">Rhodococcus globerulus</name>
    <dbReference type="NCBI Taxonomy" id="33008"/>
    <lineage>
        <taxon>Bacteria</taxon>
        <taxon>Bacillati</taxon>
        <taxon>Actinomycetota</taxon>
        <taxon>Actinomycetes</taxon>
        <taxon>Mycobacteriales</taxon>
        <taxon>Nocardiaceae</taxon>
        <taxon>Rhodococcus</taxon>
    </lineage>
</organism>
<sequence>MSRSSSQDFLRGVPRRQSKVLQSAGLGVIATACAIVVSAVWILPKFDEPSGMPISIDVPFVGPGVTTGTKVILRGGEVGEVVRLERTDSESVRLDLELDHNQIGGLTDTFDVDFRPRNYFGSTAVNLVSRSGGVALASGATLERLPLGDFTMSTMIEKGSLTIDGTLTDSMITTLNKTIRYTDGLTPLFDAGLIVADRVAQTQQELPSDLLGYFNDVLDEMPAFNRAAIDALTSIYYSVFNVKPDGSIGVDDALLDEADQGLALAATKLFGQAGALLASHGEELTPVTQVVATIADMIPHLREDGARPERLRAAIESLDSAFSDTDTGKRLDLRIVLDDIPSLAVPLGITRASAPLGEGAGE</sequence>
<dbReference type="RefSeq" id="WP_317540731.1">
    <property type="nucleotide sequence ID" value="NZ_JAWLKB010000002.1"/>
</dbReference>